<dbReference type="InterPro" id="IPR010982">
    <property type="entry name" value="Lambda_DNA-bd_dom_sf"/>
</dbReference>
<comment type="caution">
    <text evidence="2">The sequence shown here is derived from an EMBL/GenBank/DDBJ whole genome shotgun (WGS) entry which is preliminary data.</text>
</comment>
<protein>
    <recommendedName>
        <fullName evidence="1">HTH cro/C1-type domain-containing protein</fullName>
    </recommendedName>
</protein>
<organism evidence="2">
    <name type="scientific">marine sediment metagenome</name>
    <dbReference type="NCBI Taxonomy" id="412755"/>
    <lineage>
        <taxon>unclassified sequences</taxon>
        <taxon>metagenomes</taxon>
        <taxon>ecological metagenomes</taxon>
    </lineage>
</organism>
<dbReference type="EMBL" id="LAZR01044476">
    <property type="protein sequence ID" value="KKL04559.1"/>
    <property type="molecule type" value="Genomic_DNA"/>
</dbReference>
<evidence type="ECO:0000313" key="2">
    <source>
        <dbReference type="EMBL" id="KKL04559.1"/>
    </source>
</evidence>
<dbReference type="Pfam" id="PF13560">
    <property type="entry name" value="HTH_31"/>
    <property type="match status" value="1"/>
</dbReference>
<dbReference type="SUPFAM" id="SSF47413">
    <property type="entry name" value="lambda repressor-like DNA-binding domains"/>
    <property type="match status" value="1"/>
</dbReference>
<gene>
    <name evidence="2" type="ORF">LCGC14_2614840</name>
</gene>
<sequence>MEPEQQFAENLRRHRLRAGLSQEKLGDRCDLHRTEVGLLERGERRPRLDTIARLARGLGVTPAQLMRGIR</sequence>
<accession>A0A0F9A4R8</accession>
<feature type="domain" description="HTH cro/C1-type" evidence="1">
    <location>
        <begin position="11"/>
        <end position="65"/>
    </location>
</feature>
<dbReference type="SMART" id="SM00530">
    <property type="entry name" value="HTH_XRE"/>
    <property type="match status" value="1"/>
</dbReference>
<dbReference type="PROSITE" id="PS50943">
    <property type="entry name" value="HTH_CROC1"/>
    <property type="match status" value="1"/>
</dbReference>
<name>A0A0F9A4R8_9ZZZZ</name>
<dbReference type="InterPro" id="IPR001387">
    <property type="entry name" value="Cro/C1-type_HTH"/>
</dbReference>
<evidence type="ECO:0000259" key="1">
    <source>
        <dbReference type="PROSITE" id="PS50943"/>
    </source>
</evidence>
<dbReference type="GO" id="GO:0003677">
    <property type="term" value="F:DNA binding"/>
    <property type="evidence" value="ECO:0007669"/>
    <property type="project" value="InterPro"/>
</dbReference>
<proteinExistence type="predicted"/>
<dbReference type="CDD" id="cd00093">
    <property type="entry name" value="HTH_XRE"/>
    <property type="match status" value="1"/>
</dbReference>
<reference evidence="2" key="1">
    <citation type="journal article" date="2015" name="Nature">
        <title>Complex archaea that bridge the gap between prokaryotes and eukaryotes.</title>
        <authorList>
            <person name="Spang A."/>
            <person name="Saw J.H."/>
            <person name="Jorgensen S.L."/>
            <person name="Zaremba-Niedzwiedzka K."/>
            <person name="Martijn J."/>
            <person name="Lind A.E."/>
            <person name="van Eijk R."/>
            <person name="Schleper C."/>
            <person name="Guy L."/>
            <person name="Ettema T.J."/>
        </authorList>
    </citation>
    <scope>NUCLEOTIDE SEQUENCE</scope>
</reference>
<dbReference type="Gene3D" id="1.10.260.40">
    <property type="entry name" value="lambda repressor-like DNA-binding domains"/>
    <property type="match status" value="1"/>
</dbReference>
<dbReference type="AlphaFoldDB" id="A0A0F9A4R8"/>